<geneLocation type="plastid" evidence="8"/>
<keyword evidence="3" id="KW-0813">Transport</keyword>
<sequence length="186" mass="21081">MSQSISFAKAAFPYAEALFESSKLMKLIEKTNQDLVLITDTISQSDNLKTFLLNPLVGPEIKKKVLHKLFLDQVSSHVLNFLSILADRRRINLLNPIISYYLELVYKLKLTTVANIYTAVLITDIQQESLKKKIKNITHSREVKLIIQINEELIAGFVIKIGSKIIDMSISGQINQMTSYLDIANL</sequence>
<dbReference type="InterPro" id="IPR026015">
    <property type="entry name" value="ATP_synth_OSCP/delta_N_sf"/>
</dbReference>
<keyword evidence="4" id="KW-0375">Hydrogen ion transport</keyword>
<keyword evidence="6" id="KW-0472">Membrane</keyword>
<comment type="subcellular location">
    <subcellularLocation>
        <location evidence="1">Membrane</location>
    </subcellularLocation>
</comment>
<keyword evidence="5" id="KW-0406">Ion transport</keyword>
<evidence type="ECO:0000256" key="4">
    <source>
        <dbReference type="ARBA" id="ARBA00022781"/>
    </source>
</evidence>
<evidence type="ECO:0000256" key="7">
    <source>
        <dbReference type="ARBA" id="ARBA00023310"/>
    </source>
</evidence>
<name>A0A3G3MFI4_9FLOR</name>
<keyword evidence="8" id="KW-0934">Plastid</keyword>
<proteinExistence type="inferred from homology"/>
<dbReference type="HAMAP" id="MF_01416">
    <property type="entry name" value="ATP_synth_delta_bact"/>
    <property type="match status" value="1"/>
</dbReference>
<dbReference type="PRINTS" id="PR00125">
    <property type="entry name" value="ATPASEDELTA"/>
</dbReference>
<dbReference type="NCBIfam" id="TIGR01145">
    <property type="entry name" value="ATP_synt_delta"/>
    <property type="match status" value="1"/>
</dbReference>
<dbReference type="InterPro" id="IPR000711">
    <property type="entry name" value="ATPase_OSCP/dsu"/>
</dbReference>
<dbReference type="RefSeq" id="YP_009541571.1">
    <property type="nucleotide sequence ID" value="NC_039977.1"/>
</dbReference>
<evidence type="ECO:0000256" key="5">
    <source>
        <dbReference type="ARBA" id="ARBA00023065"/>
    </source>
</evidence>
<keyword evidence="7" id="KW-0066">ATP synthesis</keyword>
<dbReference type="InterPro" id="IPR020781">
    <property type="entry name" value="ATPase_OSCP/d_CS"/>
</dbReference>
<evidence type="ECO:0000256" key="3">
    <source>
        <dbReference type="ARBA" id="ARBA00022448"/>
    </source>
</evidence>
<accession>A0A3G3MFI4</accession>
<dbReference type="PANTHER" id="PTHR11910">
    <property type="entry name" value="ATP SYNTHASE DELTA CHAIN"/>
    <property type="match status" value="1"/>
</dbReference>
<dbReference type="PROSITE" id="PS00389">
    <property type="entry name" value="ATPASE_DELTA"/>
    <property type="match status" value="1"/>
</dbReference>
<evidence type="ECO:0000313" key="8">
    <source>
        <dbReference type="EMBL" id="AYR05580.1"/>
    </source>
</evidence>
<comment type="similarity">
    <text evidence="2">Belongs to the ATPase delta chain family.</text>
</comment>
<reference evidence="8" key="1">
    <citation type="journal article" date="2018" name="Genome Biol. Evol.">
        <title>Mitochondrial and Plastid Genomes from Coralline Red Algae Provide Insights into the Incongruent Evolutionary Histories of Organelles.</title>
        <authorList>
            <person name="Lee J."/>
            <person name="Song H.J."/>
            <person name="In Park S."/>
            <person name="Lee Y.M."/>
            <person name="Jeong S.Y."/>
            <person name="Oh Cho T."/>
            <person name="Kim J.H."/>
            <person name="Choi H.G."/>
            <person name="Choi C.G."/>
            <person name="Nelson W.A."/>
            <person name="Fredericq S."/>
            <person name="Bhattacharya D."/>
            <person name="Su Yoon H."/>
        </authorList>
    </citation>
    <scope>NUCLEOTIDE SEQUENCE</scope>
</reference>
<organism evidence="8">
    <name type="scientific">Synarthrophyton chejuense</name>
    <dbReference type="NCBI Taxonomy" id="2485825"/>
    <lineage>
        <taxon>Eukaryota</taxon>
        <taxon>Rhodophyta</taxon>
        <taxon>Florideophyceae</taxon>
        <taxon>Corallinophycidae</taxon>
        <taxon>Hapalidiales</taxon>
        <taxon>Hapalidiaceae</taxon>
        <taxon>Melobesioideae</taxon>
        <taxon>Synarthrophyton</taxon>
    </lineage>
</organism>
<evidence type="ECO:0000256" key="2">
    <source>
        <dbReference type="ARBA" id="ARBA00007046"/>
    </source>
</evidence>
<dbReference type="GO" id="GO:0046933">
    <property type="term" value="F:proton-transporting ATP synthase activity, rotational mechanism"/>
    <property type="evidence" value="ECO:0007669"/>
    <property type="project" value="InterPro"/>
</dbReference>
<dbReference type="GeneID" id="38463310"/>
<dbReference type="GO" id="GO:0016020">
    <property type="term" value="C:membrane"/>
    <property type="evidence" value="ECO:0007669"/>
    <property type="project" value="UniProtKB-SubCell"/>
</dbReference>
<gene>
    <name evidence="8" type="primary">atpD</name>
</gene>
<dbReference type="AlphaFoldDB" id="A0A3G3MFI4"/>
<dbReference type="Gene3D" id="1.10.520.20">
    <property type="entry name" value="N-terminal domain of the delta subunit of the F1F0-ATP synthase"/>
    <property type="match status" value="1"/>
</dbReference>
<dbReference type="SUPFAM" id="SSF47928">
    <property type="entry name" value="N-terminal domain of the delta subunit of the F1F0-ATP synthase"/>
    <property type="match status" value="1"/>
</dbReference>
<protein>
    <submittedName>
        <fullName evidence="8">ATP synthase CF1 delta subunit</fullName>
    </submittedName>
</protein>
<dbReference type="EMBL" id="MH281626">
    <property type="protein sequence ID" value="AYR05580.1"/>
    <property type="molecule type" value="Genomic_DNA"/>
</dbReference>
<evidence type="ECO:0000256" key="6">
    <source>
        <dbReference type="ARBA" id="ARBA00023136"/>
    </source>
</evidence>
<dbReference type="Pfam" id="PF00213">
    <property type="entry name" value="OSCP"/>
    <property type="match status" value="1"/>
</dbReference>
<evidence type="ECO:0000256" key="1">
    <source>
        <dbReference type="ARBA" id="ARBA00004370"/>
    </source>
</evidence>